<reference evidence="3" key="1">
    <citation type="submission" date="2016-03" db="EMBL/GenBank/DDBJ databases">
        <authorList>
            <person name="Ploux O."/>
        </authorList>
    </citation>
    <scope>NUCLEOTIDE SEQUENCE</scope>
    <source>
        <strain evidence="3">UC1</strain>
    </source>
</reference>
<organism evidence="3">
    <name type="scientific">uncultured Microbacterium sp</name>
    <dbReference type="NCBI Taxonomy" id="191216"/>
    <lineage>
        <taxon>Bacteria</taxon>
        <taxon>Bacillati</taxon>
        <taxon>Actinomycetota</taxon>
        <taxon>Actinomycetes</taxon>
        <taxon>Micrococcales</taxon>
        <taxon>Microbacteriaceae</taxon>
        <taxon>Microbacterium</taxon>
        <taxon>environmental samples</taxon>
    </lineage>
</organism>
<gene>
    <name evidence="3" type="ORF">MIPYR_130004</name>
</gene>
<dbReference type="EMBL" id="FLQR01000005">
    <property type="protein sequence ID" value="SBS71392.1"/>
    <property type="molecule type" value="Genomic_DNA"/>
</dbReference>
<protein>
    <submittedName>
        <fullName evidence="3">Uncharacterized protein</fullName>
    </submittedName>
</protein>
<sequence>MGWMTWLLWLLVLAPLIYVLVGTGLIALGVALKQGGHRSSRFVFAAGAGGYVGGLTCLLAFAVDEDAGRMAFSISFFLLTAAWVIGALIAAGRTKGTDAGPAPSDRATSPLRGSAATPGGAG</sequence>
<feature type="transmembrane region" description="Helical" evidence="2">
    <location>
        <begin position="69"/>
        <end position="91"/>
    </location>
</feature>
<accession>A0A1Y5NY68</accession>
<evidence type="ECO:0000313" key="3">
    <source>
        <dbReference type="EMBL" id="SBS71392.1"/>
    </source>
</evidence>
<feature type="region of interest" description="Disordered" evidence="1">
    <location>
        <begin position="94"/>
        <end position="122"/>
    </location>
</feature>
<dbReference type="AlphaFoldDB" id="A0A1Y5NY68"/>
<evidence type="ECO:0000256" key="1">
    <source>
        <dbReference type="SAM" id="MobiDB-lite"/>
    </source>
</evidence>
<evidence type="ECO:0000256" key="2">
    <source>
        <dbReference type="SAM" id="Phobius"/>
    </source>
</evidence>
<keyword evidence="2" id="KW-0812">Transmembrane</keyword>
<feature type="transmembrane region" description="Helical" evidence="2">
    <location>
        <begin position="6"/>
        <end position="30"/>
    </location>
</feature>
<proteinExistence type="predicted"/>
<feature type="transmembrane region" description="Helical" evidence="2">
    <location>
        <begin position="42"/>
        <end position="63"/>
    </location>
</feature>
<keyword evidence="2" id="KW-0472">Membrane</keyword>
<dbReference type="RefSeq" id="WP_295574342.1">
    <property type="nucleotide sequence ID" value="NZ_FLQR01000005.1"/>
</dbReference>
<keyword evidence="2" id="KW-1133">Transmembrane helix</keyword>
<name>A0A1Y5NY68_9MICO</name>